<evidence type="ECO:0000256" key="1">
    <source>
        <dbReference type="ARBA" id="ARBA00023012"/>
    </source>
</evidence>
<dbReference type="InterPro" id="IPR011990">
    <property type="entry name" value="TPR-like_helical_dom_sf"/>
</dbReference>
<dbReference type="InterPro" id="IPR005158">
    <property type="entry name" value="BTAD"/>
</dbReference>
<keyword evidence="1" id="KW-0902">Two-component regulatory system</keyword>
<protein>
    <recommendedName>
        <fullName evidence="5">Bacterial transcriptional activator domain-containing protein</fullName>
    </recommendedName>
</protein>
<dbReference type="PANTHER" id="PTHR35807:SF1">
    <property type="entry name" value="TRANSCRIPTIONAL REGULATOR REDD"/>
    <property type="match status" value="1"/>
</dbReference>
<dbReference type="SUPFAM" id="SSF46894">
    <property type="entry name" value="C-terminal effector domain of the bipartite response regulators"/>
    <property type="match status" value="1"/>
</dbReference>
<dbReference type="STRING" id="159449.B4N89_31890"/>
<dbReference type="Pfam" id="PF03704">
    <property type="entry name" value="BTAD"/>
    <property type="match status" value="1"/>
</dbReference>
<dbReference type="Pfam" id="PF03466">
    <property type="entry name" value="LysR_substrate"/>
    <property type="match status" value="1"/>
</dbReference>
<dbReference type="InterPro" id="IPR005119">
    <property type="entry name" value="LysR_subst-bd"/>
</dbReference>
<evidence type="ECO:0000256" key="2">
    <source>
        <dbReference type="ARBA" id="ARBA00023015"/>
    </source>
</evidence>
<accession>A0A1T3NPJ8</accession>
<dbReference type="PANTHER" id="PTHR35807">
    <property type="entry name" value="TRANSCRIPTIONAL REGULATOR REDD-RELATED"/>
    <property type="match status" value="1"/>
</dbReference>
<dbReference type="GO" id="GO:0003677">
    <property type="term" value="F:DNA binding"/>
    <property type="evidence" value="ECO:0007669"/>
    <property type="project" value="InterPro"/>
</dbReference>
<dbReference type="CDD" id="cd15831">
    <property type="entry name" value="BTAD"/>
    <property type="match status" value="1"/>
</dbReference>
<organism evidence="6 7">
    <name type="scientific">Embleya scabrispora</name>
    <dbReference type="NCBI Taxonomy" id="159449"/>
    <lineage>
        <taxon>Bacteria</taxon>
        <taxon>Bacillati</taxon>
        <taxon>Actinomycetota</taxon>
        <taxon>Actinomycetes</taxon>
        <taxon>Kitasatosporales</taxon>
        <taxon>Streptomycetaceae</taxon>
        <taxon>Embleya</taxon>
    </lineage>
</organism>
<name>A0A1T3NPJ8_9ACTN</name>
<feature type="domain" description="Bacterial transcriptional activator" evidence="5">
    <location>
        <begin position="114"/>
        <end position="256"/>
    </location>
</feature>
<dbReference type="SUPFAM" id="SSF48452">
    <property type="entry name" value="TPR-like"/>
    <property type="match status" value="1"/>
</dbReference>
<dbReference type="SMART" id="SM01043">
    <property type="entry name" value="BTAD"/>
    <property type="match status" value="1"/>
</dbReference>
<dbReference type="InterPro" id="IPR051677">
    <property type="entry name" value="AfsR-DnrI-RedD_regulator"/>
</dbReference>
<dbReference type="Gene3D" id="3.40.190.10">
    <property type="entry name" value="Periplasmic binding protein-like II"/>
    <property type="match status" value="2"/>
</dbReference>
<dbReference type="Proteomes" id="UP000190037">
    <property type="component" value="Unassembled WGS sequence"/>
</dbReference>
<evidence type="ECO:0000259" key="5">
    <source>
        <dbReference type="SMART" id="SM01043"/>
    </source>
</evidence>
<dbReference type="InterPro" id="IPR036388">
    <property type="entry name" value="WH-like_DNA-bd_sf"/>
</dbReference>
<dbReference type="CDD" id="cd08414">
    <property type="entry name" value="PBP2_LTTR_aromatics_like"/>
    <property type="match status" value="1"/>
</dbReference>
<feature type="region of interest" description="Disordered" evidence="4">
    <location>
        <begin position="259"/>
        <end position="281"/>
    </location>
</feature>
<dbReference type="EMBL" id="MWQN01000002">
    <property type="protein sequence ID" value="OPC78756.1"/>
    <property type="molecule type" value="Genomic_DNA"/>
</dbReference>
<evidence type="ECO:0000313" key="6">
    <source>
        <dbReference type="EMBL" id="OPC78756.1"/>
    </source>
</evidence>
<evidence type="ECO:0000313" key="7">
    <source>
        <dbReference type="Proteomes" id="UP000190037"/>
    </source>
</evidence>
<gene>
    <name evidence="6" type="ORF">B4N89_31890</name>
</gene>
<dbReference type="GO" id="GO:0006355">
    <property type="term" value="P:regulation of DNA-templated transcription"/>
    <property type="evidence" value="ECO:0007669"/>
    <property type="project" value="InterPro"/>
</dbReference>
<dbReference type="AlphaFoldDB" id="A0A1T3NPJ8"/>
<keyword evidence="3" id="KW-0804">Transcription</keyword>
<sequence>MVVGGVNECLEDAVGRSYVNCGILGDLYVRSGGTSVTVTRPVVRGLLGTLLIAEETLSVECLTTAVWGPGGCSPGTLHTTVSRLREWLAEHCGDSVTVSRNERGYRLDYVRADSDLREYRRLVDGPRPSDPRERKRMLHRALDLWRGPLFANGPHGLRDDPLVVRWEASRIALALELADATVEAGDPTDPVVERLECLAKEYPYEERVYAALLHGLRLGGRRAEALRRLESVRRMLADELGIGPGVVLAEAQAELLRDSAPPPAAGSRYRTDAPADARGSVPTARDGRLVLGSFEAQLALPHVRALISGARERHPGVVVEVRHLDFVGQTAALLSGEVDVVLCYLPVAPGIRAEPLVVEPRVACVAAADPLAACSEVAFADLADRTVVSVDPRVPREWRDFWAVDPRPDGGRVVYSDDRVSNVEALFAAVSAGNGIAFLPAAGRRLYPRPGIAYVDVTGLPPCTAGVAWIPDRERDAVRAFVEGARAHVLAGDGESPGPAER</sequence>
<dbReference type="Gene3D" id="1.25.40.10">
    <property type="entry name" value="Tetratricopeptide repeat domain"/>
    <property type="match status" value="1"/>
</dbReference>
<evidence type="ECO:0000256" key="4">
    <source>
        <dbReference type="SAM" id="MobiDB-lite"/>
    </source>
</evidence>
<dbReference type="SUPFAM" id="SSF53850">
    <property type="entry name" value="Periplasmic binding protein-like II"/>
    <property type="match status" value="1"/>
</dbReference>
<proteinExistence type="predicted"/>
<comment type="caution">
    <text evidence="6">The sequence shown here is derived from an EMBL/GenBank/DDBJ whole genome shotgun (WGS) entry which is preliminary data.</text>
</comment>
<keyword evidence="7" id="KW-1185">Reference proteome</keyword>
<keyword evidence="2" id="KW-0805">Transcription regulation</keyword>
<dbReference type="InterPro" id="IPR016032">
    <property type="entry name" value="Sig_transdc_resp-reg_C-effctor"/>
</dbReference>
<dbReference type="Gene3D" id="1.10.10.10">
    <property type="entry name" value="Winged helix-like DNA-binding domain superfamily/Winged helix DNA-binding domain"/>
    <property type="match status" value="1"/>
</dbReference>
<evidence type="ECO:0000256" key="3">
    <source>
        <dbReference type="ARBA" id="ARBA00023163"/>
    </source>
</evidence>
<dbReference type="GO" id="GO:0000160">
    <property type="term" value="P:phosphorelay signal transduction system"/>
    <property type="evidence" value="ECO:0007669"/>
    <property type="project" value="UniProtKB-KW"/>
</dbReference>
<reference evidence="6 7" key="1">
    <citation type="submission" date="2017-03" db="EMBL/GenBank/DDBJ databases">
        <title>Draft genome sequence of Streptomyces scabrisporus NF3, endophyte isolated from Amphipterygium adstringens.</title>
        <authorList>
            <person name="Vazquez M."/>
            <person name="Ceapa C.D."/>
            <person name="Rodriguez Luna D."/>
            <person name="Sanchez Esquivel S."/>
        </authorList>
    </citation>
    <scope>NUCLEOTIDE SEQUENCE [LARGE SCALE GENOMIC DNA]</scope>
    <source>
        <strain evidence="6 7">NF3</strain>
    </source>
</reference>